<dbReference type="Proteomes" id="UP000823123">
    <property type="component" value="Unassembled WGS sequence"/>
</dbReference>
<comment type="caution">
    <text evidence="1">The sequence shown here is derived from an EMBL/GenBank/DDBJ whole genome shotgun (WGS) entry which is preliminary data.</text>
</comment>
<gene>
    <name evidence="1" type="ORF">IBJ83_07965</name>
</gene>
<evidence type="ECO:0000313" key="2">
    <source>
        <dbReference type="Proteomes" id="UP000823123"/>
    </source>
</evidence>
<dbReference type="SUPFAM" id="SSF159006">
    <property type="entry name" value="YopX-like"/>
    <property type="match status" value="1"/>
</dbReference>
<organism evidence="1 2">
    <name type="scientific">Parvimonas parva</name>
    <dbReference type="NCBI Taxonomy" id="2769485"/>
    <lineage>
        <taxon>Bacteria</taxon>
        <taxon>Bacillati</taxon>
        <taxon>Bacillota</taxon>
        <taxon>Tissierellia</taxon>
        <taxon>Tissierellales</taxon>
        <taxon>Peptoniphilaceae</taxon>
        <taxon>Parvimonas</taxon>
    </lineage>
</organism>
<keyword evidence="2" id="KW-1185">Reference proteome</keyword>
<accession>A0ABS1CBC8</accession>
<name>A0ABS1CBC8_9FIRM</name>
<protein>
    <recommendedName>
        <fullName evidence="3">YopX protein domain-containing protein</fullName>
    </recommendedName>
</protein>
<reference evidence="1 2" key="1">
    <citation type="submission" date="2020-09" db="EMBL/GenBank/DDBJ databases">
        <title>Parvimonas S3374 sp. nov.</title>
        <authorList>
            <person name="Buhl M."/>
        </authorList>
    </citation>
    <scope>NUCLEOTIDE SEQUENCE [LARGE SCALE GENOMIC DNA]</scope>
    <source>
        <strain evidence="1 2">S3374</strain>
    </source>
</reference>
<proteinExistence type="predicted"/>
<dbReference type="RefSeq" id="WP_201276037.1">
    <property type="nucleotide sequence ID" value="NZ_JACVDA010000031.1"/>
</dbReference>
<sequence>MKKLKLKVFNKITKEYVTKMEKKNEKLIFDVFENRFKVLDLKNFDLYEIDGEIYDYEFFEYTGQDDFYGNEIYDNDEIIFSEEEINGRIVYINESSSFEISVIDDDKFSYTEALIEEDYKVIKDLERGE</sequence>
<evidence type="ECO:0000313" key="1">
    <source>
        <dbReference type="EMBL" id="MBK1469219.1"/>
    </source>
</evidence>
<evidence type="ECO:0008006" key="3">
    <source>
        <dbReference type="Google" id="ProtNLM"/>
    </source>
</evidence>
<dbReference type="EMBL" id="JACVDA010000031">
    <property type="protein sequence ID" value="MBK1469219.1"/>
    <property type="molecule type" value="Genomic_DNA"/>
</dbReference>